<dbReference type="GO" id="GO:0003688">
    <property type="term" value="F:DNA replication origin binding"/>
    <property type="evidence" value="ECO:0007669"/>
    <property type="project" value="TreeGrafter"/>
</dbReference>
<dbReference type="AlphaFoldDB" id="A0AAD7D3K0"/>
<dbReference type="InterPro" id="IPR020795">
    <property type="entry name" value="ORC3"/>
</dbReference>
<dbReference type="Proteomes" id="UP001221757">
    <property type="component" value="Unassembled WGS sequence"/>
</dbReference>
<proteinExistence type="predicted"/>
<organism evidence="3 4">
    <name type="scientific">Mycena rosella</name>
    <name type="common">Pink bonnet</name>
    <name type="synonym">Agaricus rosellus</name>
    <dbReference type="NCBI Taxonomy" id="1033263"/>
    <lineage>
        <taxon>Eukaryota</taxon>
        <taxon>Fungi</taxon>
        <taxon>Dikarya</taxon>
        <taxon>Basidiomycota</taxon>
        <taxon>Agaricomycotina</taxon>
        <taxon>Agaricomycetes</taxon>
        <taxon>Agaricomycetidae</taxon>
        <taxon>Agaricales</taxon>
        <taxon>Marasmiineae</taxon>
        <taxon>Mycenaceae</taxon>
        <taxon>Mycena</taxon>
    </lineage>
</organism>
<feature type="domain" description="Origin recognition complex subunit 3 winged helix C-terminal" evidence="2">
    <location>
        <begin position="70"/>
        <end position="187"/>
    </location>
</feature>
<keyword evidence="4" id="KW-1185">Reference proteome</keyword>
<sequence length="202" mass="22929">MQHTRQFPEPLLRAAGQGRRLGGKLPRRPENLTPLWMWYTGYAPFPSELMLANQPGTAPVHHLAYTLPDDDDEEEKKNLQDLRNTSILFKGYTKAGKMINVYDWFDNFRIVVKGQRESALSTLAKGNGKGKGKGKKEKADAEGDEKWKLGVQVQFMRALHELDYLGFIKHTSHGGGVRKGEYVLRTVLGVLEHMYCGRCWAL</sequence>
<evidence type="ECO:0000256" key="1">
    <source>
        <dbReference type="SAM" id="MobiDB-lite"/>
    </source>
</evidence>
<name>A0AAD7D3K0_MYCRO</name>
<evidence type="ECO:0000313" key="3">
    <source>
        <dbReference type="EMBL" id="KAJ7671905.1"/>
    </source>
</evidence>
<dbReference type="GO" id="GO:0031261">
    <property type="term" value="C:DNA replication preinitiation complex"/>
    <property type="evidence" value="ECO:0007669"/>
    <property type="project" value="TreeGrafter"/>
</dbReference>
<accession>A0AAD7D3K0</accession>
<dbReference type="PANTHER" id="PTHR12748">
    <property type="entry name" value="ORIGIN RECOGNITION COMPLEX SUBUNIT 3"/>
    <property type="match status" value="1"/>
</dbReference>
<gene>
    <name evidence="3" type="ORF">B0H17DRAFT_1141328</name>
</gene>
<dbReference type="PANTHER" id="PTHR12748:SF0">
    <property type="entry name" value="ORIGIN RECOGNITION COMPLEX SUBUNIT 3"/>
    <property type="match status" value="1"/>
</dbReference>
<feature type="region of interest" description="Disordered" evidence="1">
    <location>
        <begin position="1"/>
        <end position="26"/>
    </location>
</feature>
<reference evidence="3" key="1">
    <citation type="submission" date="2023-03" db="EMBL/GenBank/DDBJ databases">
        <title>Massive genome expansion in bonnet fungi (Mycena s.s.) driven by repeated elements and novel gene families across ecological guilds.</title>
        <authorList>
            <consortium name="Lawrence Berkeley National Laboratory"/>
            <person name="Harder C.B."/>
            <person name="Miyauchi S."/>
            <person name="Viragh M."/>
            <person name="Kuo A."/>
            <person name="Thoen E."/>
            <person name="Andreopoulos B."/>
            <person name="Lu D."/>
            <person name="Skrede I."/>
            <person name="Drula E."/>
            <person name="Henrissat B."/>
            <person name="Morin E."/>
            <person name="Kohler A."/>
            <person name="Barry K."/>
            <person name="LaButti K."/>
            <person name="Morin E."/>
            <person name="Salamov A."/>
            <person name="Lipzen A."/>
            <person name="Mereny Z."/>
            <person name="Hegedus B."/>
            <person name="Baldrian P."/>
            <person name="Stursova M."/>
            <person name="Weitz H."/>
            <person name="Taylor A."/>
            <person name="Grigoriev I.V."/>
            <person name="Nagy L.G."/>
            <person name="Martin F."/>
            <person name="Kauserud H."/>
        </authorList>
    </citation>
    <scope>NUCLEOTIDE SEQUENCE</scope>
    <source>
        <strain evidence="3">CBHHK067</strain>
    </source>
</reference>
<dbReference type="Pfam" id="PF18137">
    <property type="entry name" value="WHD_ORC"/>
    <property type="match status" value="1"/>
</dbReference>
<dbReference type="GO" id="GO:0005656">
    <property type="term" value="C:nuclear pre-replicative complex"/>
    <property type="evidence" value="ECO:0007669"/>
    <property type="project" value="TreeGrafter"/>
</dbReference>
<protein>
    <recommendedName>
        <fullName evidence="2">Origin recognition complex subunit 3 winged helix C-terminal domain-containing protein</fullName>
    </recommendedName>
</protein>
<dbReference type="InterPro" id="IPR040855">
    <property type="entry name" value="ORC_WH_C"/>
</dbReference>
<dbReference type="EMBL" id="JARKIE010000170">
    <property type="protein sequence ID" value="KAJ7671905.1"/>
    <property type="molecule type" value="Genomic_DNA"/>
</dbReference>
<comment type="caution">
    <text evidence="3">The sequence shown here is derived from an EMBL/GenBank/DDBJ whole genome shotgun (WGS) entry which is preliminary data.</text>
</comment>
<dbReference type="GO" id="GO:0005664">
    <property type="term" value="C:nuclear origin of replication recognition complex"/>
    <property type="evidence" value="ECO:0007669"/>
    <property type="project" value="InterPro"/>
</dbReference>
<evidence type="ECO:0000259" key="2">
    <source>
        <dbReference type="Pfam" id="PF18137"/>
    </source>
</evidence>
<evidence type="ECO:0000313" key="4">
    <source>
        <dbReference type="Proteomes" id="UP001221757"/>
    </source>
</evidence>
<dbReference type="GO" id="GO:0006270">
    <property type="term" value="P:DNA replication initiation"/>
    <property type="evidence" value="ECO:0007669"/>
    <property type="project" value="TreeGrafter"/>
</dbReference>